<dbReference type="EMBL" id="LAZR01009311">
    <property type="protein sequence ID" value="KKM73377.1"/>
    <property type="molecule type" value="Genomic_DNA"/>
</dbReference>
<proteinExistence type="predicted"/>
<accession>A0A0F9MVY3</accession>
<dbReference type="AlphaFoldDB" id="A0A0F9MVY3"/>
<sequence>MIGRLLCWVRLHAWRRVGIRRMPVGVLHYEACRRDGCDRARMRGEGC</sequence>
<comment type="caution">
    <text evidence="1">The sequence shown here is derived from an EMBL/GenBank/DDBJ whole genome shotgun (WGS) entry which is preliminary data.</text>
</comment>
<name>A0A0F9MVY3_9ZZZZ</name>
<reference evidence="1" key="1">
    <citation type="journal article" date="2015" name="Nature">
        <title>Complex archaea that bridge the gap between prokaryotes and eukaryotes.</title>
        <authorList>
            <person name="Spang A."/>
            <person name="Saw J.H."/>
            <person name="Jorgensen S.L."/>
            <person name="Zaremba-Niedzwiedzka K."/>
            <person name="Martijn J."/>
            <person name="Lind A.E."/>
            <person name="van Eijk R."/>
            <person name="Schleper C."/>
            <person name="Guy L."/>
            <person name="Ettema T.J."/>
        </authorList>
    </citation>
    <scope>NUCLEOTIDE SEQUENCE</scope>
</reference>
<gene>
    <name evidence="1" type="ORF">LCGC14_1411150</name>
</gene>
<evidence type="ECO:0000313" key="1">
    <source>
        <dbReference type="EMBL" id="KKM73377.1"/>
    </source>
</evidence>
<protein>
    <submittedName>
        <fullName evidence="1">Uncharacterized protein</fullName>
    </submittedName>
</protein>
<organism evidence="1">
    <name type="scientific">marine sediment metagenome</name>
    <dbReference type="NCBI Taxonomy" id="412755"/>
    <lineage>
        <taxon>unclassified sequences</taxon>
        <taxon>metagenomes</taxon>
        <taxon>ecological metagenomes</taxon>
    </lineage>
</organism>